<reference evidence="2 3" key="1">
    <citation type="journal article" date="2023" name="BMC Biol.">
        <title>The compact genome of the sponge Oopsacas minuta (Hexactinellida) is lacking key metazoan core genes.</title>
        <authorList>
            <person name="Santini S."/>
            <person name="Schenkelaars Q."/>
            <person name="Jourda C."/>
            <person name="Duchesne M."/>
            <person name="Belahbib H."/>
            <person name="Rocher C."/>
            <person name="Selva M."/>
            <person name="Riesgo A."/>
            <person name="Vervoort M."/>
            <person name="Leys S.P."/>
            <person name="Kodjabachian L."/>
            <person name="Le Bivic A."/>
            <person name="Borchiellini C."/>
            <person name="Claverie J.M."/>
            <person name="Renard E."/>
        </authorList>
    </citation>
    <scope>NUCLEOTIDE SEQUENCE [LARGE SCALE GENOMIC DNA]</scope>
    <source>
        <strain evidence="2">SPO-2</strain>
    </source>
</reference>
<dbReference type="PANTHER" id="PTHR23022">
    <property type="entry name" value="TRANSPOSABLE ELEMENT-RELATED"/>
    <property type="match status" value="1"/>
</dbReference>
<dbReference type="GO" id="GO:0003676">
    <property type="term" value="F:nucleic acid binding"/>
    <property type="evidence" value="ECO:0007669"/>
    <property type="project" value="InterPro"/>
</dbReference>
<sequence length="158" mass="18361">MFSDESRFLLHTNDRRAYVRRKKGEEFSERCHQKTCKYGGDGILVSECFCWSGARLLWKVSGNLKTTSYIDILENALIPSVDLHSLHSDWTFLQDNAPCHRSKCTKQWFGEQKIEVMNWSAQSPDLNSIENLWDHISLKIQEKTPSGYSELWNTIIST</sequence>
<dbReference type="EMBL" id="JAKMXF010000295">
    <property type="protein sequence ID" value="KAI6653057.1"/>
    <property type="molecule type" value="Genomic_DNA"/>
</dbReference>
<dbReference type="Proteomes" id="UP001165289">
    <property type="component" value="Unassembled WGS sequence"/>
</dbReference>
<dbReference type="AlphaFoldDB" id="A0AAV7JVU6"/>
<feature type="domain" description="Tc1-like transposase DDE" evidence="1">
    <location>
        <begin position="2"/>
        <end position="142"/>
    </location>
</feature>
<evidence type="ECO:0000259" key="1">
    <source>
        <dbReference type="Pfam" id="PF13358"/>
    </source>
</evidence>
<proteinExistence type="predicted"/>
<comment type="caution">
    <text evidence="2">The sequence shown here is derived from an EMBL/GenBank/DDBJ whole genome shotgun (WGS) entry which is preliminary data.</text>
</comment>
<dbReference type="Gene3D" id="3.30.420.10">
    <property type="entry name" value="Ribonuclease H-like superfamily/Ribonuclease H"/>
    <property type="match status" value="1"/>
</dbReference>
<organism evidence="2 3">
    <name type="scientific">Oopsacas minuta</name>
    <dbReference type="NCBI Taxonomy" id="111878"/>
    <lineage>
        <taxon>Eukaryota</taxon>
        <taxon>Metazoa</taxon>
        <taxon>Porifera</taxon>
        <taxon>Hexactinellida</taxon>
        <taxon>Hexasterophora</taxon>
        <taxon>Lyssacinosida</taxon>
        <taxon>Leucopsacidae</taxon>
        <taxon>Oopsacas</taxon>
    </lineage>
</organism>
<evidence type="ECO:0000313" key="3">
    <source>
        <dbReference type="Proteomes" id="UP001165289"/>
    </source>
</evidence>
<dbReference type="InterPro" id="IPR038717">
    <property type="entry name" value="Tc1-like_DDE_dom"/>
</dbReference>
<name>A0AAV7JVU6_9METZ</name>
<dbReference type="InterPro" id="IPR052338">
    <property type="entry name" value="Transposase_5"/>
</dbReference>
<dbReference type="Pfam" id="PF13358">
    <property type="entry name" value="DDE_3"/>
    <property type="match status" value="1"/>
</dbReference>
<gene>
    <name evidence="2" type="ORF">LOD99_3893</name>
</gene>
<evidence type="ECO:0000313" key="2">
    <source>
        <dbReference type="EMBL" id="KAI6653057.1"/>
    </source>
</evidence>
<dbReference type="PANTHER" id="PTHR23022:SF135">
    <property type="entry name" value="SI:DKEY-77F5.3"/>
    <property type="match status" value="1"/>
</dbReference>
<protein>
    <recommendedName>
        <fullName evidence="1">Tc1-like transposase DDE domain-containing protein</fullName>
    </recommendedName>
</protein>
<accession>A0AAV7JVU6</accession>
<keyword evidence="3" id="KW-1185">Reference proteome</keyword>
<dbReference type="InterPro" id="IPR036397">
    <property type="entry name" value="RNaseH_sf"/>
</dbReference>